<dbReference type="Pfam" id="PF26054">
    <property type="entry name" value="PHD_G2E3"/>
    <property type="match status" value="1"/>
</dbReference>
<dbReference type="InterPro" id="IPR001841">
    <property type="entry name" value="Znf_RING"/>
</dbReference>
<dbReference type="PROSITE" id="PS50089">
    <property type="entry name" value="ZF_RING_2"/>
    <property type="match status" value="1"/>
</dbReference>
<keyword evidence="8" id="KW-1185">Reference proteome</keyword>
<dbReference type="InterPro" id="IPR011011">
    <property type="entry name" value="Znf_FYVE_PHD"/>
</dbReference>
<protein>
    <submittedName>
        <fullName evidence="7">G2/M phase-specific E3 ubiquitin-protein ligase</fullName>
    </submittedName>
</protein>
<dbReference type="PROSITE" id="PS51805">
    <property type="entry name" value="EPHD"/>
    <property type="match status" value="1"/>
</dbReference>
<dbReference type="SUPFAM" id="SSF57903">
    <property type="entry name" value="FYVE/PHD zinc finger"/>
    <property type="match status" value="1"/>
</dbReference>
<dbReference type="Gene3D" id="3.30.40.10">
    <property type="entry name" value="Zinc/RING finger domain, C3HC4 (zinc finger)"/>
    <property type="match status" value="2"/>
</dbReference>
<evidence type="ECO:0000259" key="6">
    <source>
        <dbReference type="PROSITE" id="PS51805"/>
    </source>
</evidence>
<dbReference type="InterPro" id="IPR051188">
    <property type="entry name" value="PHD-type_Zinc_Finger"/>
</dbReference>
<evidence type="ECO:0000256" key="3">
    <source>
        <dbReference type="ARBA" id="ARBA00022833"/>
    </source>
</evidence>
<name>A0A093GFV1_DRYPU</name>
<feature type="domain" description="RING-type" evidence="5">
    <location>
        <begin position="127"/>
        <end position="176"/>
    </location>
</feature>
<dbReference type="PANTHER" id="PTHR12420:SF47">
    <property type="entry name" value="PHD FINGER PROTEIN 7"/>
    <property type="match status" value="1"/>
</dbReference>
<dbReference type="PANTHER" id="PTHR12420">
    <property type="entry name" value="PHD FINGER PROTEIN"/>
    <property type="match status" value="1"/>
</dbReference>
<dbReference type="InterPro" id="IPR059102">
    <property type="entry name" value="PHD_PHF7/G2E3-like"/>
</dbReference>
<dbReference type="STRING" id="118200.A0A093GFV1"/>
<accession>A0A093GFV1</accession>
<keyword evidence="2 4" id="KW-0863">Zinc-finger</keyword>
<dbReference type="GO" id="GO:0008270">
    <property type="term" value="F:zinc ion binding"/>
    <property type="evidence" value="ECO:0007669"/>
    <property type="project" value="UniProtKB-KW"/>
</dbReference>
<dbReference type="Pfam" id="PF13771">
    <property type="entry name" value="zf-HC5HC2H"/>
    <property type="match status" value="1"/>
</dbReference>
<evidence type="ECO:0000313" key="7">
    <source>
        <dbReference type="EMBL" id="KFV65782.1"/>
    </source>
</evidence>
<dbReference type="Proteomes" id="UP000053875">
    <property type="component" value="Unassembled WGS sequence"/>
</dbReference>
<feature type="non-terminal residue" evidence="7">
    <location>
        <position position="267"/>
    </location>
</feature>
<organism evidence="7 8">
    <name type="scientific">Dryobates pubescens</name>
    <name type="common">Downy woodpecker</name>
    <name type="synonym">Picoides pubescens</name>
    <dbReference type="NCBI Taxonomy" id="118200"/>
    <lineage>
        <taxon>Eukaryota</taxon>
        <taxon>Metazoa</taxon>
        <taxon>Chordata</taxon>
        <taxon>Craniata</taxon>
        <taxon>Vertebrata</taxon>
        <taxon>Euteleostomi</taxon>
        <taxon>Archelosauria</taxon>
        <taxon>Archosauria</taxon>
        <taxon>Dinosauria</taxon>
        <taxon>Saurischia</taxon>
        <taxon>Theropoda</taxon>
        <taxon>Coelurosauria</taxon>
        <taxon>Aves</taxon>
        <taxon>Neognathae</taxon>
        <taxon>Neoaves</taxon>
        <taxon>Telluraves</taxon>
        <taxon>Coraciimorphae</taxon>
        <taxon>Piciformes</taxon>
        <taxon>Picidae</taxon>
        <taxon>Dryobates</taxon>
    </lineage>
</organism>
<keyword evidence="1" id="KW-0479">Metal-binding</keyword>
<evidence type="ECO:0000256" key="4">
    <source>
        <dbReference type="PROSITE-ProRule" id="PRU00175"/>
    </source>
</evidence>
<dbReference type="GO" id="GO:0005634">
    <property type="term" value="C:nucleus"/>
    <property type="evidence" value="ECO:0007669"/>
    <property type="project" value="TreeGrafter"/>
</dbReference>
<sequence length="267" mass="29924">CQLCHQAQLDPDLYGRKRQEQGLCVHRYCLFFASGLYPVPTGSGRVGYFSSHVQGVIERAAQKICCVCGKSGACINCWVLGCGRSFHLPCALQGECITQYFDYYRAFCSRHRPQQAVDRDPEPHTDCLLCFEAVDGSKSYTTMGCPACQHAWFHRRCIQGHALRAGISAFQCLLCRDKERFQREMLRMGIRIPRRPPAWETIEAFEGLMARHSRCDASECLCPAGSEQAEEEGPWQLLLCSSCAAEGTHRSCSSLRDGADSWECQGC</sequence>
<dbReference type="EMBL" id="KL215641">
    <property type="protein sequence ID" value="KFV65782.1"/>
    <property type="molecule type" value="Genomic_DNA"/>
</dbReference>
<dbReference type="AlphaFoldDB" id="A0A093GFV1"/>
<evidence type="ECO:0000313" key="8">
    <source>
        <dbReference type="Proteomes" id="UP000053875"/>
    </source>
</evidence>
<evidence type="ECO:0000256" key="2">
    <source>
        <dbReference type="ARBA" id="ARBA00022771"/>
    </source>
</evidence>
<reference evidence="7 8" key="1">
    <citation type="submission" date="2014-04" db="EMBL/GenBank/DDBJ databases">
        <title>Genome evolution of avian class.</title>
        <authorList>
            <person name="Zhang G."/>
            <person name="Li C."/>
        </authorList>
    </citation>
    <scope>NUCLEOTIDE SEQUENCE [LARGE SCALE GENOMIC DNA]</scope>
    <source>
        <strain evidence="7">BGI_N307</strain>
    </source>
</reference>
<keyword evidence="3" id="KW-0862">Zinc</keyword>
<evidence type="ECO:0000259" key="5">
    <source>
        <dbReference type="PROSITE" id="PS50089"/>
    </source>
</evidence>
<dbReference type="InterPro" id="IPR013083">
    <property type="entry name" value="Znf_RING/FYVE/PHD"/>
</dbReference>
<proteinExistence type="predicted"/>
<dbReference type="InterPro" id="IPR034732">
    <property type="entry name" value="EPHD"/>
</dbReference>
<evidence type="ECO:0000256" key="1">
    <source>
        <dbReference type="ARBA" id="ARBA00022723"/>
    </source>
</evidence>
<feature type="domain" description="PHD-type" evidence="6">
    <location>
        <begin position="1"/>
        <end position="112"/>
    </location>
</feature>
<gene>
    <name evidence="7" type="ORF">N307_04666</name>
</gene>
<feature type="non-terminal residue" evidence="7">
    <location>
        <position position="1"/>
    </location>
</feature>